<dbReference type="HOGENOM" id="CLU_723405_0_0_0"/>
<evidence type="ECO:0000313" key="1">
    <source>
        <dbReference type="EMBL" id="ABJ84804.1"/>
    </source>
</evidence>
<dbReference type="KEGG" id="sus:Acid_3835"/>
<sequence precursor="true">MIRALAMIRLLACLLLLAAPLRALPTMVRLGYVNCAACHISPQGGGLLNAYGRSIDEAQSFRAGEYQPTMNAVIRALSWNGRITEDFRLAGQEQVSTATNAPMLGLFRSRFFYRNAAEFGRGFRFSATIAGENESSPRPALAYEPGVRPTQVYVTSALLSWRPRNNLEFAAGRDALPDGINIPDLSIYVRSRNRLGYYDSPTQVKMYWWGKRYHVDLYFFAPGGNERSGFHETGTGALAEFDLLGHGRTVAGLNALHGISRKLDRTLIGPYLRFGFGKWGVLAEHDITLRKLVQASPAAFRQDASFGQVFWTVKEWLVPALTAERLYVQRPYRESWLAYGGQLSARLTPQFTLQLGTRIQHNQLTGRTASALTLQLAMKTPN</sequence>
<proteinExistence type="predicted"/>
<accession>Q01ZW1</accession>
<dbReference type="AlphaFoldDB" id="Q01ZW1"/>
<organism evidence="1">
    <name type="scientific">Solibacter usitatus (strain Ellin6076)</name>
    <dbReference type="NCBI Taxonomy" id="234267"/>
    <lineage>
        <taxon>Bacteria</taxon>
        <taxon>Pseudomonadati</taxon>
        <taxon>Acidobacteriota</taxon>
        <taxon>Terriglobia</taxon>
        <taxon>Bryobacterales</taxon>
        <taxon>Solibacteraceae</taxon>
        <taxon>Candidatus Solibacter</taxon>
    </lineage>
</organism>
<name>Q01ZW1_SOLUE</name>
<dbReference type="OrthoDB" id="5288813at2"/>
<reference evidence="1" key="1">
    <citation type="submission" date="2006-10" db="EMBL/GenBank/DDBJ databases">
        <title>Complete sequence of Solibacter usitatus Ellin6076.</title>
        <authorList>
            <consortium name="US DOE Joint Genome Institute"/>
            <person name="Copeland A."/>
            <person name="Lucas S."/>
            <person name="Lapidus A."/>
            <person name="Barry K."/>
            <person name="Detter J.C."/>
            <person name="Glavina del Rio T."/>
            <person name="Hammon N."/>
            <person name="Israni S."/>
            <person name="Dalin E."/>
            <person name="Tice H."/>
            <person name="Pitluck S."/>
            <person name="Thompson L.S."/>
            <person name="Brettin T."/>
            <person name="Bruce D."/>
            <person name="Han C."/>
            <person name="Tapia R."/>
            <person name="Gilna P."/>
            <person name="Schmutz J."/>
            <person name="Larimer F."/>
            <person name="Land M."/>
            <person name="Hauser L."/>
            <person name="Kyrpides N."/>
            <person name="Mikhailova N."/>
            <person name="Janssen P.H."/>
            <person name="Kuske C.R."/>
            <person name="Richardson P."/>
        </authorList>
    </citation>
    <scope>NUCLEOTIDE SEQUENCE</scope>
    <source>
        <strain evidence="1">Ellin6076</strain>
    </source>
</reference>
<dbReference type="InParanoid" id="Q01ZW1"/>
<dbReference type="STRING" id="234267.Acid_3835"/>
<protein>
    <submittedName>
        <fullName evidence="1">Uncharacterized protein</fullName>
    </submittedName>
</protein>
<gene>
    <name evidence="1" type="ordered locus">Acid_3835</name>
</gene>
<dbReference type="EMBL" id="CP000473">
    <property type="protein sequence ID" value="ABJ84804.1"/>
    <property type="molecule type" value="Genomic_DNA"/>
</dbReference>